<evidence type="ECO:0000259" key="12">
    <source>
        <dbReference type="PROSITE" id="PS51192"/>
    </source>
</evidence>
<dbReference type="SUPFAM" id="SSF158702">
    <property type="entry name" value="Sec63 N-terminal domain-like"/>
    <property type="match status" value="1"/>
</dbReference>
<organism evidence="14 15">
    <name type="scientific">Candida maltosa (strain Xu316)</name>
    <name type="common">Yeast</name>
    <dbReference type="NCBI Taxonomy" id="1245528"/>
    <lineage>
        <taxon>Eukaryota</taxon>
        <taxon>Fungi</taxon>
        <taxon>Dikarya</taxon>
        <taxon>Ascomycota</taxon>
        <taxon>Saccharomycotina</taxon>
        <taxon>Pichiomycetes</taxon>
        <taxon>Debaryomycetaceae</taxon>
        <taxon>Candida/Lodderomyces clade</taxon>
        <taxon>Candida</taxon>
    </lineage>
</organism>
<dbReference type="InterPro" id="IPR036388">
    <property type="entry name" value="WH-like_DNA-bd_sf"/>
</dbReference>
<accession>M3HTA8</accession>
<dbReference type="PANTHER" id="PTHR47835">
    <property type="entry name" value="HFM1, ATP DEPENDENT DNA HELICASE HOMOLOG"/>
    <property type="match status" value="1"/>
</dbReference>
<keyword evidence="5" id="KW-0067">ATP-binding</keyword>
<dbReference type="Proteomes" id="UP000011777">
    <property type="component" value="Unassembled WGS sequence"/>
</dbReference>
<keyword evidence="6" id="KW-0413">Isomerase</keyword>
<dbReference type="SMART" id="SM00490">
    <property type="entry name" value="HELICc"/>
    <property type="match status" value="1"/>
</dbReference>
<dbReference type="CDD" id="cd18795">
    <property type="entry name" value="SF2_C_Ski2"/>
    <property type="match status" value="1"/>
</dbReference>
<dbReference type="SUPFAM" id="SSF46785">
    <property type="entry name" value="Winged helix' DNA-binding domain"/>
    <property type="match status" value="1"/>
</dbReference>
<dbReference type="EMBL" id="AOGT01000103">
    <property type="protein sequence ID" value="EMG50847.1"/>
    <property type="molecule type" value="Genomic_DNA"/>
</dbReference>
<gene>
    <name evidence="14" type="ORF">G210_0410</name>
</gene>
<dbReference type="FunFam" id="3.40.50.300:FF:001076">
    <property type="entry name" value="ATP-dependent DNA helicase MER3"/>
    <property type="match status" value="1"/>
</dbReference>
<sequence>MSFLDSLEQFLQHDGESDEHDERSSSTQFMKNDSSIMNTSPSVIEDRILVSKNLNTFKKKEPLKSFGFDPITPPVTSQPKKQLNISNHYTRNVEPRPTESTYSSDIGQLKVDIIPYNQRCVFPFKKFNEMQSQCFPVVYHSSKNCVISSPTGSGKTVLFELAIMKEFADNASELDFKVLYLAPTKALCSEKLEDWTKKFAQLNITVGILTGDTTFKETEKVKKSNIIISTPEKWDMITRKWKDYSKLFGLIKLLLVDEIHFLKESRGSTLEVVITRMKRICIGLRILAISATVANAQDISKWIKLDEESILPAETLCFGEEYRAVQLYKIVYGYKPTSENDFQFDIHLNSKLIEVIKLHSKNKPVLIFCPTRNSSQATAKFLFNNLPCNATVNLKLKDRDVASYATKGIAYHHAGLSFADRKQIENSFLNGELKILCSTSTLAVGINLPAYLVIIKGTKCWAESCFQEYSETDILQMVGRAGRPQFETEGVAVIMTTAKLKQKYERLVKGTEKVESSLHMNFTEHLAAEIAVGVVKNITDALDWLKTTYLYVRFMENPAYYVLKIAKSSDPEETLIKFCKQQAQDLYAEKLITMDELQNYKITPYGYSMTMHYISFQTMKIMVRSGSQLSVGQVLDLLTSASEFSDLKLKHNEKRLYKELNSSPMVRYASKRKELTHQDKVKLLIDFELGGVDYPNYNGAMKIHSSFLGDKFFVFKHIHRLIMAVLDVFIEKKDSKSLHSSGYLLRCINGRCWEDSPNELRQLDGIGPASVKKFCNHNVLSLEDAKSLTTTQIEYYLGLKTGAGNKIRKNIMTLPNLQLEMIFDDEELDTPSSVNVSVAITIDVPNAQASSVWKNRPVYIHLITDTSTGELIDFRRIPVTKFKSSGAKSFQVNFSVKNLDQTIRCHAYADSIASVKTNTSVSLRTHLSKDTIDKFIQNIDDFEFTVSDDDIKPPKNEPIDDGKVVVQVENNVQIEIIELDSDTENSNQPMKNINAEHQVEKERKILPNGNYACNHFCKDKQNCRHLCCREGLPVKKKRSETNSQKLSNKVAKNDELVATNDEPVKKENELPDPIHGVKKSIQPRKIIKFEKKNIPYKRTIFDDSDPDDFDFEVDEKYVIPEVKKAKKLNSTVFSINDDVKDVDRTSPPQELPETILDTNQYDDDSIYNYQCQDQLINKTESNDECDKAISNVVVEQDIIKEDPDSSYDKQFLQNLLGSDIEID</sequence>
<dbReference type="Pfam" id="PF00270">
    <property type="entry name" value="DEAD"/>
    <property type="match status" value="1"/>
</dbReference>
<dbReference type="PROSITE" id="PS51192">
    <property type="entry name" value="HELICASE_ATP_BIND_1"/>
    <property type="match status" value="1"/>
</dbReference>
<dbReference type="AlphaFoldDB" id="M3HTA8"/>
<dbReference type="GO" id="GO:0003676">
    <property type="term" value="F:nucleic acid binding"/>
    <property type="evidence" value="ECO:0007669"/>
    <property type="project" value="InterPro"/>
</dbReference>
<comment type="catalytic activity">
    <reaction evidence="10">
        <text>ATP + H2O = ADP + phosphate + H(+)</text>
        <dbReference type="Rhea" id="RHEA:13065"/>
        <dbReference type="ChEBI" id="CHEBI:15377"/>
        <dbReference type="ChEBI" id="CHEBI:15378"/>
        <dbReference type="ChEBI" id="CHEBI:30616"/>
        <dbReference type="ChEBI" id="CHEBI:43474"/>
        <dbReference type="ChEBI" id="CHEBI:456216"/>
        <dbReference type="EC" id="5.6.2.4"/>
    </reaction>
</comment>
<dbReference type="InterPro" id="IPR052247">
    <property type="entry name" value="Meiotic_Crossover_Helicase"/>
</dbReference>
<dbReference type="HOGENOM" id="CLU_000335_0_1_1"/>
<dbReference type="Gene3D" id="1.10.10.10">
    <property type="entry name" value="Winged helix-like DNA-binding domain superfamily/Winged helix DNA-binding domain"/>
    <property type="match status" value="1"/>
</dbReference>
<dbReference type="Pfam" id="PF00271">
    <property type="entry name" value="Helicase_C"/>
    <property type="match status" value="1"/>
</dbReference>
<name>M3HTA8_CANMX</name>
<dbReference type="Gene3D" id="1.10.3380.10">
    <property type="entry name" value="Sec63 N-terminal domain-like domain"/>
    <property type="match status" value="1"/>
</dbReference>
<dbReference type="Gene3D" id="3.40.50.300">
    <property type="entry name" value="P-loop containing nucleotide triphosphate hydrolases"/>
    <property type="match status" value="2"/>
</dbReference>
<proteinExistence type="inferred from homology"/>
<comment type="caution">
    <text evidence="14">The sequence shown here is derived from an EMBL/GenBank/DDBJ whole genome shotgun (WGS) entry which is preliminary data.</text>
</comment>
<dbReference type="InterPro" id="IPR036390">
    <property type="entry name" value="WH_DNA-bd_sf"/>
</dbReference>
<dbReference type="GO" id="GO:0007131">
    <property type="term" value="P:reciprocal meiotic recombination"/>
    <property type="evidence" value="ECO:0007669"/>
    <property type="project" value="UniProtKB-ARBA"/>
</dbReference>
<dbReference type="OMA" id="VYGYQSH"/>
<dbReference type="GO" id="GO:0043138">
    <property type="term" value="F:3'-5' DNA helicase activity"/>
    <property type="evidence" value="ECO:0007669"/>
    <property type="project" value="UniProtKB-EC"/>
</dbReference>
<dbReference type="PANTHER" id="PTHR47835:SF3">
    <property type="entry name" value="HELICASE FOR MEIOSIS 1"/>
    <property type="match status" value="1"/>
</dbReference>
<dbReference type="InterPro" id="IPR001650">
    <property type="entry name" value="Helicase_C-like"/>
</dbReference>
<dbReference type="GO" id="GO:0005524">
    <property type="term" value="F:ATP binding"/>
    <property type="evidence" value="ECO:0007669"/>
    <property type="project" value="UniProtKB-KW"/>
</dbReference>
<evidence type="ECO:0000256" key="9">
    <source>
        <dbReference type="ARBA" id="ARBA00034808"/>
    </source>
</evidence>
<dbReference type="FunFam" id="1.10.10.10:FF:000012">
    <property type="entry name" value="U5 small nuclear ribonucleoprotein helicase"/>
    <property type="match status" value="1"/>
</dbReference>
<keyword evidence="4" id="KW-0347">Helicase</keyword>
<evidence type="ECO:0000256" key="11">
    <source>
        <dbReference type="SAM" id="MobiDB-lite"/>
    </source>
</evidence>
<dbReference type="GO" id="GO:0016787">
    <property type="term" value="F:hydrolase activity"/>
    <property type="evidence" value="ECO:0007669"/>
    <property type="project" value="UniProtKB-KW"/>
</dbReference>
<dbReference type="EC" id="5.6.2.4" evidence="9"/>
<protein>
    <recommendedName>
        <fullName evidence="9">DNA 3'-5' helicase</fullName>
        <ecNumber evidence="9">5.6.2.4</ecNumber>
    </recommendedName>
</protein>
<feature type="compositionally biased region" description="Basic and acidic residues" evidence="11">
    <location>
        <begin position="13"/>
        <end position="24"/>
    </location>
</feature>
<dbReference type="InterPro" id="IPR014001">
    <property type="entry name" value="Helicase_ATP-bd"/>
</dbReference>
<evidence type="ECO:0000256" key="3">
    <source>
        <dbReference type="ARBA" id="ARBA00022801"/>
    </source>
</evidence>
<dbReference type="InterPro" id="IPR027417">
    <property type="entry name" value="P-loop_NTPase"/>
</dbReference>
<dbReference type="FunFam" id="1.10.3380.10:FF:000012">
    <property type="entry name" value="DEAD/DEAH box DNA helicase"/>
    <property type="match status" value="1"/>
</dbReference>
<dbReference type="SMART" id="SM00487">
    <property type="entry name" value="DEXDc"/>
    <property type="match status" value="1"/>
</dbReference>
<feature type="region of interest" description="Disordered" evidence="11">
    <location>
        <begin position="13"/>
        <end position="38"/>
    </location>
</feature>
<dbReference type="OrthoDB" id="5575at2759"/>
<dbReference type="InterPro" id="IPR011545">
    <property type="entry name" value="DEAD/DEAH_box_helicase_dom"/>
</dbReference>
<evidence type="ECO:0000256" key="5">
    <source>
        <dbReference type="ARBA" id="ARBA00022840"/>
    </source>
</evidence>
<feature type="domain" description="Helicase C-terminal" evidence="13">
    <location>
        <begin position="351"/>
        <end position="530"/>
    </location>
</feature>
<evidence type="ECO:0000256" key="7">
    <source>
        <dbReference type="ARBA" id="ARBA00023254"/>
    </source>
</evidence>
<dbReference type="Pfam" id="PF02889">
    <property type="entry name" value="Sec63"/>
    <property type="match status" value="1"/>
</dbReference>
<dbReference type="PROSITE" id="PS51194">
    <property type="entry name" value="HELICASE_CTER"/>
    <property type="match status" value="1"/>
</dbReference>
<dbReference type="SMART" id="SM00973">
    <property type="entry name" value="Sec63"/>
    <property type="match status" value="1"/>
</dbReference>
<reference evidence="14 15" key="1">
    <citation type="submission" date="2013-02" db="EMBL/GenBank/DDBJ databases">
        <title>Genome sequence of Candida maltosa Xu316, a potential industrial strain for xylitol and ethanol production.</title>
        <authorList>
            <person name="Yu J."/>
            <person name="Wang Q."/>
            <person name="Geng X."/>
            <person name="Bao W."/>
            <person name="He P."/>
            <person name="Cai J."/>
        </authorList>
    </citation>
    <scope>NUCLEOTIDE SEQUENCE [LARGE SCALE GENOMIC DNA]</scope>
    <source>
        <strain evidence="15">Xu316</strain>
    </source>
</reference>
<dbReference type="SUPFAM" id="SSF52540">
    <property type="entry name" value="P-loop containing nucleoside triphosphate hydrolases"/>
    <property type="match status" value="1"/>
</dbReference>
<evidence type="ECO:0000259" key="13">
    <source>
        <dbReference type="PROSITE" id="PS51194"/>
    </source>
</evidence>
<dbReference type="InterPro" id="IPR057842">
    <property type="entry name" value="WH_MER3"/>
</dbReference>
<feature type="domain" description="Helicase ATP-binding" evidence="12">
    <location>
        <begin position="136"/>
        <end position="311"/>
    </location>
</feature>
<feature type="compositionally biased region" description="Polar residues" evidence="11">
    <location>
        <begin position="25"/>
        <end position="38"/>
    </location>
</feature>
<keyword evidence="3" id="KW-0378">Hydrolase</keyword>
<keyword evidence="2" id="KW-0547">Nucleotide-binding</keyword>
<evidence type="ECO:0000256" key="2">
    <source>
        <dbReference type="ARBA" id="ARBA00022741"/>
    </source>
</evidence>
<dbReference type="eggNOG" id="KOG0952">
    <property type="taxonomic scope" value="Eukaryota"/>
</dbReference>
<evidence type="ECO:0000313" key="15">
    <source>
        <dbReference type="Proteomes" id="UP000011777"/>
    </source>
</evidence>
<dbReference type="Pfam" id="PF23445">
    <property type="entry name" value="WHD_SNRNP200"/>
    <property type="match status" value="1"/>
</dbReference>
<evidence type="ECO:0000256" key="4">
    <source>
        <dbReference type="ARBA" id="ARBA00022806"/>
    </source>
</evidence>
<keyword evidence="7" id="KW-0469">Meiosis</keyword>
<comment type="similarity">
    <text evidence="1">Belongs to the helicase family. SKI2 subfamily.</text>
</comment>
<comment type="catalytic activity">
    <reaction evidence="8">
        <text>Couples ATP hydrolysis with the unwinding of duplex DNA by translocating in the 3'-5' direction.</text>
        <dbReference type="EC" id="5.6.2.4"/>
    </reaction>
</comment>
<keyword evidence="15" id="KW-1185">Reference proteome</keyword>
<evidence type="ECO:0000256" key="1">
    <source>
        <dbReference type="ARBA" id="ARBA00010140"/>
    </source>
</evidence>
<evidence type="ECO:0000256" key="8">
    <source>
        <dbReference type="ARBA" id="ARBA00034617"/>
    </source>
</evidence>
<evidence type="ECO:0000313" key="14">
    <source>
        <dbReference type="EMBL" id="EMG50847.1"/>
    </source>
</evidence>
<dbReference type="STRING" id="1245528.M3HTA8"/>
<evidence type="ECO:0000256" key="6">
    <source>
        <dbReference type="ARBA" id="ARBA00023235"/>
    </source>
</evidence>
<dbReference type="InterPro" id="IPR004179">
    <property type="entry name" value="Sec63-dom"/>
</dbReference>
<evidence type="ECO:0000256" key="10">
    <source>
        <dbReference type="ARBA" id="ARBA00048988"/>
    </source>
</evidence>